<sequence length="271" mass="30204">MTVALETTPIAAGREPRRLFEITPKLLETLRRGGADMSQLGIPAQPEPEDGLWDNVSVPQARALKNIWISSMREAAHDDYLRFRFKHLDDPQQKPKSLERWLDTLVQAKRDGVRPEVLNLIMPGPIGSGKTTAAAALGNEASERGLVTLLVKHATYLAWRRPDGSPDGQRAYQVRKRHVEADLLILDELAGEMDGTATEFARRETVDLIDSRLAAGRPTAYTTNLRSRGTGGNPGIVDILGERLLSRIESRAHVLKIIGEDRRKPKKDLDW</sequence>
<keyword evidence="3" id="KW-1185">Reference proteome</keyword>
<dbReference type="GO" id="GO:0005524">
    <property type="term" value="F:ATP binding"/>
    <property type="evidence" value="ECO:0007669"/>
    <property type="project" value="InterPro"/>
</dbReference>
<gene>
    <name evidence="2" type="ORF">BGK67_34485</name>
</gene>
<name>A0A1E5NXL3_9ACTN</name>
<dbReference type="EMBL" id="MEHK01000005">
    <property type="protein sequence ID" value="OEJ21006.1"/>
    <property type="molecule type" value="Genomic_DNA"/>
</dbReference>
<organism evidence="2 3">
    <name type="scientific">Streptomyces subrutilus</name>
    <dbReference type="NCBI Taxonomy" id="36818"/>
    <lineage>
        <taxon>Bacteria</taxon>
        <taxon>Bacillati</taxon>
        <taxon>Actinomycetota</taxon>
        <taxon>Actinomycetes</taxon>
        <taxon>Kitasatosporales</taxon>
        <taxon>Streptomycetaceae</taxon>
        <taxon>Streptomyces</taxon>
    </lineage>
</organism>
<dbReference type="InterPro" id="IPR027417">
    <property type="entry name" value="P-loop_NTPase"/>
</dbReference>
<keyword evidence="2" id="KW-0614">Plasmid</keyword>
<reference evidence="2 3" key="1">
    <citation type="submission" date="2016-08" db="EMBL/GenBank/DDBJ databases">
        <title>The complete genome of Streptomyces subrutilus 10-1-1.</title>
        <authorList>
            <person name="Chen X."/>
        </authorList>
    </citation>
    <scope>NUCLEOTIDE SEQUENCE [LARGE SCALE GENOMIC DNA]</scope>
    <source>
        <strain evidence="2 3">10-1-1</strain>
        <plasmid evidence="3">pacmp1</plasmid>
    </source>
</reference>
<dbReference type="Pfam" id="PF01695">
    <property type="entry name" value="IstB_IS21"/>
    <property type="match status" value="1"/>
</dbReference>
<protein>
    <recommendedName>
        <fullName evidence="1">AAA+ ATPase domain-containing protein</fullName>
    </recommendedName>
</protein>
<dbReference type="InterPro" id="IPR002611">
    <property type="entry name" value="IstB_ATP-bd"/>
</dbReference>
<feature type="domain" description="AAA+ ATPase" evidence="1">
    <location>
        <begin position="116"/>
        <end position="259"/>
    </location>
</feature>
<proteinExistence type="predicted"/>
<dbReference type="SUPFAM" id="SSF52540">
    <property type="entry name" value="P-loop containing nucleoside triphosphate hydrolases"/>
    <property type="match status" value="1"/>
</dbReference>
<comment type="caution">
    <text evidence="2">The sequence shown here is derived from an EMBL/GenBank/DDBJ whole genome shotgun (WGS) entry which is preliminary data.</text>
</comment>
<dbReference type="Gene3D" id="3.40.50.300">
    <property type="entry name" value="P-loop containing nucleotide triphosphate hydrolases"/>
    <property type="match status" value="1"/>
</dbReference>
<evidence type="ECO:0000259" key="1">
    <source>
        <dbReference type="SMART" id="SM00382"/>
    </source>
</evidence>
<dbReference type="RefSeq" id="WP_069917894.1">
    <property type="nucleotide sequence ID" value="NZ_CM007203.1"/>
</dbReference>
<dbReference type="InterPro" id="IPR003593">
    <property type="entry name" value="AAA+_ATPase"/>
</dbReference>
<evidence type="ECO:0000313" key="3">
    <source>
        <dbReference type="Proteomes" id="UP000095705"/>
    </source>
</evidence>
<dbReference type="SMART" id="SM00382">
    <property type="entry name" value="AAA"/>
    <property type="match status" value="1"/>
</dbReference>
<evidence type="ECO:0000313" key="2">
    <source>
        <dbReference type="EMBL" id="OEJ21006.1"/>
    </source>
</evidence>
<geneLocation type="plasmid" evidence="3">
    <name>pacmp1</name>
</geneLocation>
<dbReference type="AlphaFoldDB" id="A0A1E5NXL3"/>
<accession>A0A1E5NXL3</accession>
<dbReference type="Proteomes" id="UP000095705">
    <property type="component" value="Plasmid pACMP1"/>
</dbReference>